<feature type="domain" description="Multidrug resistance protein MdtA-like barrel-sandwich hybrid" evidence="3">
    <location>
        <begin position="48"/>
        <end position="243"/>
    </location>
</feature>
<gene>
    <name evidence="5" type="ORF">CAL20_18575</name>
</gene>
<dbReference type="PANTHER" id="PTHR30386">
    <property type="entry name" value="MEMBRANE FUSION SUBUNIT OF EMRAB-TOLC MULTIDRUG EFFLUX PUMP"/>
    <property type="match status" value="1"/>
</dbReference>
<dbReference type="InterPro" id="IPR058625">
    <property type="entry name" value="MdtA-like_BSH"/>
</dbReference>
<evidence type="ECO:0000256" key="1">
    <source>
        <dbReference type="SAM" id="Coils"/>
    </source>
</evidence>
<dbReference type="SUPFAM" id="SSF111369">
    <property type="entry name" value="HlyD-like secretion proteins"/>
    <property type="match status" value="2"/>
</dbReference>
<accession>A0A261TWE1</accession>
<evidence type="ECO:0000313" key="6">
    <source>
        <dbReference type="Proteomes" id="UP000216885"/>
    </source>
</evidence>
<feature type="domain" description="YknX-like beta-barrel" evidence="4">
    <location>
        <begin position="250"/>
        <end position="324"/>
    </location>
</feature>
<keyword evidence="2" id="KW-0732">Signal</keyword>
<dbReference type="EMBL" id="NEVQ01000018">
    <property type="protein sequence ID" value="OZI53996.1"/>
    <property type="molecule type" value="Genomic_DNA"/>
</dbReference>
<keyword evidence="6" id="KW-1185">Reference proteome</keyword>
<proteinExistence type="predicted"/>
<evidence type="ECO:0000256" key="2">
    <source>
        <dbReference type="SAM" id="SignalP"/>
    </source>
</evidence>
<dbReference type="Pfam" id="PF25990">
    <property type="entry name" value="Beta-barrel_YknX"/>
    <property type="match status" value="1"/>
</dbReference>
<dbReference type="InterPro" id="IPR050739">
    <property type="entry name" value="MFP"/>
</dbReference>
<feature type="chain" id="PRO_5013102588" evidence="2">
    <location>
        <begin position="23"/>
        <end position="349"/>
    </location>
</feature>
<dbReference type="Pfam" id="PF25917">
    <property type="entry name" value="BSH_RND"/>
    <property type="match status" value="1"/>
</dbReference>
<dbReference type="Gene3D" id="2.40.50.100">
    <property type="match status" value="1"/>
</dbReference>
<dbReference type="GO" id="GO:0055085">
    <property type="term" value="P:transmembrane transport"/>
    <property type="evidence" value="ECO:0007669"/>
    <property type="project" value="InterPro"/>
</dbReference>
<dbReference type="InterPro" id="IPR058636">
    <property type="entry name" value="Beta-barrel_YknX"/>
</dbReference>
<name>A0A261TWE1_9BORD</name>
<dbReference type="RefSeq" id="WP_094838623.1">
    <property type="nucleotide sequence ID" value="NZ_NEVQ01000018.1"/>
</dbReference>
<keyword evidence="1" id="KW-0175">Coiled coil</keyword>
<feature type="signal peptide" evidence="2">
    <location>
        <begin position="1"/>
        <end position="22"/>
    </location>
</feature>
<dbReference type="Proteomes" id="UP000216885">
    <property type="component" value="Unassembled WGS sequence"/>
</dbReference>
<organism evidence="5 6">
    <name type="scientific">Bordetella genomosp. 4</name>
    <dbReference type="NCBI Taxonomy" id="463044"/>
    <lineage>
        <taxon>Bacteria</taxon>
        <taxon>Pseudomonadati</taxon>
        <taxon>Pseudomonadota</taxon>
        <taxon>Betaproteobacteria</taxon>
        <taxon>Burkholderiales</taxon>
        <taxon>Alcaligenaceae</taxon>
        <taxon>Bordetella</taxon>
    </lineage>
</organism>
<dbReference type="AlphaFoldDB" id="A0A261TWE1"/>
<evidence type="ECO:0000259" key="4">
    <source>
        <dbReference type="Pfam" id="PF25990"/>
    </source>
</evidence>
<evidence type="ECO:0000259" key="3">
    <source>
        <dbReference type="Pfam" id="PF25917"/>
    </source>
</evidence>
<dbReference type="PANTHER" id="PTHR30386:SF24">
    <property type="entry name" value="MULTIDRUG RESISTANCE EFFLUX PUMP"/>
    <property type="match status" value="1"/>
</dbReference>
<protein>
    <submittedName>
        <fullName evidence="5">Efflux transporter periplasmic adaptor subunit</fullName>
    </submittedName>
</protein>
<reference evidence="5 6" key="1">
    <citation type="submission" date="2017-05" db="EMBL/GenBank/DDBJ databases">
        <title>Complete and WGS of Bordetella genogroups.</title>
        <authorList>
            <person name="Spilker T."/>
            <person name="LiPuma J."/>
        </authorList>
    </citation>
    <scope>NUCLEOTIDE SEQUENCE [LARGE SCALE GENOMIC DNA]</scope>
    <source>
        <strain evidence="5 6">AU9919</strain>
    </source>
</reference>
<evidence type="ECO:0000313" key="5">
    <source>
        <dbReference type="EMBL" id="OZI53996.1"/>
    </source>
</evidence>
<feature type="coiled-coil region" evidence="1">
    <location>
        <begin position="181"/>
        <end position="208"/>
    </location>
</feature>
<comment type="caution">
    <text evidence="5">The sequence shown here is derived from an EMBL/GenBank/DDBJ whole genome shotgun (WGS) entry which is preliminary data.</text>
</comment>
<dbReference type="Gene3D" id="1.10.287.470">
    <property type="entry name" value="Helix hairpin bin"/>
    <property type="match status" value="2"/>
</dbReference>
<dbReference type="Gene3D" id="2.40.30.170">
    <property type="match status" value="1"/>
</dbReference>
<sequence length="349" mass="36809">MALSKKTKFVSGGILIAAAAIAAIVINRPEASASSQSTDDAYIRADITSVAPQVAGLVTHVLVEENETVKAGQLLARIDDRDYELAVRSAKATLASAQASADALKAQATVQQSVIHQASATLNADQANLKLARADFNRYSSLAADGSGTIQARQQAQARLRVQEAQHEKNRAIHQAETERLTILQADLQRAAAAVEQAKAAVAQAELNLSYTHIVAPISGVIGHKNIRVGNFAKIGEALVTVVPLADIYVEANFRETQLAKMRAGQPVTLTVDALPGQTFSGKVQSVGPASGVSYSAIAPHNATGNFTKIVQRLPVRIALDPDQENTSLLRVGMSVQPKVDVSRSNSAS</sequence>